<protein>
    <submittedName>
        <fullName evidence="3">PIG-L family deacetylase</fullName>
    </submittedName>
</protein>
<dbReference type="GO" id="GO:0016137">
    <property type="term" value="P:glycoside metabolic process"/>
    <property type="evidence" value="ECO:0007669"/>
    <property type="project" value="UniProtKB-ARBA"/>
</dbReference>
<reference evidence="2 4" key="1">
    <citation type="submission" date="2016-09" db="EMBL/GenBank/DDBJ databases">
        <title>genome sequences of unsequenced Mycobacteria.</title>
        <authorList>
            <person name="Greninger A.L."/>
            <person name="Jerome K.R."/>
            <person name="Mcnair B."/>
            <person name="Wallis C."/>
            <person name="Fang F."/>
        </authorList>
    </citation>
    <scope>NUCLEOTIDE SEQUENCE [LARGE SCALE GENOMIC DNA]</scope>
    <source>
        <strain evidence="2 4">BM1</strain>
    </source>
</reference>
<evidence type="ECO:0000313" key="2">
    <source>
        <dbReference type="EMBL" id="OPE56267.1"/>
    </source>
</evidence>
<dbReference type="Proteomes" id="UP000191039">
    <property type="component" value="Unassembled WGS sequence"/>
</dbReference>
<dbReference type="Pfam" id="PF02585">
    <property type="entry name" value="PIG-L"/>
    <property type="match status" value="1"/>
</dbReference>
<dbReference type="GO" id="GO:0016811">
    <property type="term" value="F:hydrolase activity, acting on carbon-nitrogen (but not peptide) bonds, in linear amides"/>
    <property type="evidence" value="ECO:0007669"/>
    <property type="project" value="TreeGrafter"/>
</dbReference>
<dbReference type="EMBL" id="MIJD01000004">
    <property type="protein sequence ID" value="OPE56267.1"/>
    <property type="molecule type" value="Genomic_DNA"/>
</dbReference>
<dbReference type="STRING" id="1801.BRW64_13535"/>
<dbReference type="RefSeq" id="WP_073856935.1">
    <property type="nucleotide sequence ID" value="NZ_BAAATC010000008.1"/>
</dbReference>
<name>A0A1Q4HDE7_9MYCO</name>
<keyword evidence="1" id="KW-0862">Zinc</keyword>
<dbReference type="SUPFAM" id="SSF102588">
    <property type="entry name" value="LmbE-like"/>
    <property type="match status" value="1"/>
</dbReference>
<sequence length="223" mass="24538">MIDLFTGALEEIAVVGAHCDDIAIGMGGTLLTIATAHPGLRVSGLVLSGGGTERESEEIAALAAFCPGADVDLTVLDVPDGRAPAHWEQIKVHLNRFRRACTPQVVFGPHRRDEHQDHRLVAELLPTEFRDHLVLGYEILKWEADTPRPALFHTLTSQVAEEKARLLRKHYPSQAGHDWFDEQAFLGLSRLRGVQCRTQHAEGFILEKATITFGPGDIRAQTG</sequence>
<evidence type="ECO:0000313" key="5">
    <source>
        <dbReference type="Proteomes" id="UP000220340"/>
    </source>
</evidence>
<evidence type="ECO:0000313" key="4">
    <source>
        <dbReference type="Proteomes" id="UP000191039"/>
    </source>
</evidence>
<dbReference type="InterPro" id="IPR003737">
    <property type="entry name" value="GlcNAc_PI_deacetylase-related"/>
</dbReference>
<dbReference type="EMBL" id="PDCR01000003">
    <property type="protein sequence ID" value="PEG56092.1"/>
    <property type="molecule type" value="Genomic_DNA"/>
</dbReference>
<keyword evidence="5" id="KW-1185">Reference proteome</keyword>
<organism evidence="3 5">
    <name type="scientific">Mycolicibacterium diernhoferi</name>
    <dbReference type="NCBI Taxonomy" id="1801"/>
    <lineage>
        <taxon>Bacteria</taxon>
        <taxon>Bacillati</taxon>
        <taxon>Actinomycetota</taxon>
        <taxon>Actinomycetes</taxon>
        <taxon>Mycobacteriales</taxon>
        <taxon>Mycobacteriaceae</taxon>
        <taxon>Mycolicibacterium</taxon>
    </lineage>
</organism>
<evidence type="ECO:0000313" key="3">
    <source>
        <dbReference type="EMBL" id="PEG56092.1"/>
    </source>
</evidence>
<dbReference type="OrthoDB" id="3514174at2"/>
<evidence type="ECO:0000256" key="1">
    <source>
        <dbReference type="ARBA" id="ARBA00022833"/>
    </source>
</evidence>
<dbReference type="AlphaFoldDB" id="A0A1Q4HDE7"/>
<gene>
    <name evidence="2" type="ORF">BV510_00890</name>
    <name evidence="3" type="ORF">CRI78_02795</name>
</gene>
<proteinExistence type="predicted"/>
<dbReference type="Proteomes" id="UP000220340">
    <property type="component" value="Unassembled WGS sequence"/>
</dbReference>
<dbReference type="PANTHER" id="PTHR12993">
    <property type="entry name" value="N-ACETYLGLUCOSAMINYL-PHOSPHATIDYLINOSITOL DE-N-ACETYLASE-RELATED"/>
    <property type="match status" value="1"/>
</dbReference>
<reference evidence="3 5" key="2">
    <citation type="submission" date="2017-10" db="EMBL/GenBank/DDBJ databases">
        <title>The new phylogeny of genus Mycobacterium.</title>
        <authorList>
            <person name="Tortoli E."/>
            <person name="Trovato A."/>
            <person name="Cirillo D.M."/>
        </authorList>
    </citation>
    <scope>NUCLEOTIDE SEQUENCE [LARGE SCALE GENOMIC DNA]</scope>
    <source>
        <strain evidence="3 5">IP141170001</strain>
    </source>
</reference>
<accession>A0A1Q4HDE7</accession>
<dbReference type="Gene3D" id="3.40.50.10320">
    <property type="entry name" value="LmbE-like"/>
    <property type="match status" value="1"/>
</dbReference>
<dbReference type="PANTHER" id="PTHR12993:SF30">
    <property type="entry name" value="N-ACETYL-ALPHA-D-GLUCOSAMINYL L-MALATE DEACETYLASE 1"/>
    <property type="match status" value="1"/>
</dbReference>
<comment type="caution">
    <text evidence="3">The sequence shown here is derived from an EMBL/GenBank/DDBJ whole genome shotgun (WGS) entry which is preliminary data.</text>
</comment>
<dbReference type="InterPro" id="IPR024078">
    <property type="entry name" value="LmbE-like_dom_sf"/>
</dbReference>